<dbReference type="Proteomes" id="UP001295740">
    <property type="component" value="Unassembled WGS sequence"/>
</dbReference>
<dbReference type="SUPFAM" id="SSF53098">
    <property type="entry name" value="Ribonuclease H-like"/>
    <property type="match status" value="1"/>
</dbReference>
<evidence type="ECO:0000313" key="2">
    <source>
        <dbReference type="Proteomes" id="UP001295740"/>
    </source>
</evidence>
<comment type="caution">
    <text evidence="1">The sequence shown here is derived from an EMBL/GenBank/DDBJ whole genome shotgun (WGS) entry which is preliminary data.</text>
</comment>
<dbReference type="InterPro" id="IPR012337">
    <property type="entry name" value="RNaseH-like_sf"/>
</dbReference>
<sequence>MESQWRRSLRQHPDVGSLFGKEIASTDTLRMGIEDSAFVALDTELRRSLPSTIAIPLQVGVAYMPSLEYRNEPFHDSLQNFTQRQHILASATTVMNDMQRQPLRQTERRSMRFGHDLSTELGEFYSAKWSFLAQFPRLTRHFSAWLDVKRIIHDAIPQGKTAGLRGTLTILGYPRTDTNRHGQHNAGDDAVITLAALEAVLVPENQATLRFKQLCRQIILPQERLDLLKWPFAANIRTLDHAALPESLNSAVKLSERFFADYVQDV</sequence>
<proteinExistence type="predicted"/>
<evidence type="ECO:0000313" key="1">
    <source>
        <dbReference type="EMBL" id="CAJ2503740.1"/>
    </source>
</evidence>
<protein>
    <submittedName>
        <fullName evidence="1">Uu.00g111340.m01.CDS01</fullName>
    </submittedName>
</protein>
<dbReference type="EMBL" id="CAUWAG010000006">
    <property type="protein sequence ID" value="CAJ2503740.1"/>
    <property type="molecule type" value="Genomic_DNA"/>
</dbReference>
<reference evidence="1" key="1">
    <citation type="submission" date="2023-10" db="EMBL/GenBank/DDBJ databases">
        <authorList>
            <person name="Hackl T."/>
        </authorList>
    </citation>
    <scope>NUCLEOTIDE SEQUENCE</scope>
</reference>
<gene>
    <name evidence="1" type="ORF">KHLLAP_LOCUS4208</name>
</gene>
<keyword evidence="2" id="KW-1185">Reference proteome</keyword>
<accession>A0AAI8VFL3</accession>
<dbReference type="AlphaFoldDB" id="A0AAI8VFL3"/>
<organism evidence="1 2">
    <name type="scientific">Anthostomella pinea</name>
    <dbReference type="NCBI Taxonomy" id="933095"/>
    <lineage>
        <taxon>Eukaryota</taxon>
        <taxon>Fungi</taxon>
        <taxon>Dikarya</taxon>
        <taxon>Ascomycota</taxon>
        <taxon>Pezizomycotina</taxon>
        <taxon>Sordariomycetes</taxon>
        <taxon>Xylariomycetidae</taxon>
        <taxon>Xylariales</taxon>
        <taxon>Xylariaceae</taxon>
        <taxon>Anthostomella</taxon>
    </lineage>
</organism>
<name>A0AAI8VFL3_9PEZI</name>